<organism evidence="2 3">
    <name type="scientific">Penicillium egyptiacum</name>
    <dbReference type="NCBI Taxonomy" id="1303716"/>
    <lineage>
        <taxon>Eukaryota</taxon>
        <taxon>Fungi</taxon>
        <taxon>Dikarya</taxon>
        <taxon>Ascomycota</taxon>
        <taxon>Pezizomycotina</taxon>
        <taxon>Eurotiomycetes</taxon>
        <taxon>Eurotiomycetidae</taxon>
        <taxon>Eurotiales</taxon>
        <taxon>Aspergillaceae</taxon>
        <taxon>Penicillium</taxon>
    </lineage>
</organism>
<accession>A0A9W4K9W5</accession>
<evidence type="ECO:0000256" key="1">
    <source>
        <dbReference type="SAM" id="MobiDB-lite"/>
    </source>
</evidence>
<dbReference type="AlphaFoldDB" id="A0A9W4K9W5"/>
<proteinExistence type="predicted"/>
<sequence length="212" mass="23638">MLVIGEEPTEQITCFEICALVAVMITRLCDEEFQKHNVIPVMAVSVLGKMKVRILDSHYGPKGLVVRKTRLLDFFDENNAILNMGHIMRHMASTVKGDTKRPKNITKFQKANLHDTEIPAQGDLLAQAPKRTWTWGRPRGKRTSVANAFEDLPPNTVPQPSALSDRPTLGPRASNELLPKCALSIPPPPPAKDTPMTDAEIEKLCSFLQDYK</sequence>
<evidence type="ECO:0000313" key="3">
    <source>
        <dbReference type="Proteomes" id="UP001154252"/>
    </source>
</evidence>
<keyword evidence="3" id="KW-1185">Reference proteome</keyword>
<gene>
    <name evidence="2" type="ORF">PEGY_LOCUS4261</name>
</gene>
<reference evidence="2" key="1">
    <citation type="submission" date="2021-07" db="EMBL/GenBank/DDBJ databases">
        <authorList>
            <person name="Branca A.L. A."/>
        </authorList>
    </citation>
    <scope>NUCLEOTIDE SEQUENCE</scope>
</reference>
<evidence type="ECO:0000313" key="2">
    <source>
        <dbReference type="EMBL" id="CAG8895824.1"/>
    </source>
</evidence>
<comment type="caution">
    <text evidence="2">The sequence shown here is derived from an EMBL/GenBank/DDBJ whole genome shotgun (WGS) entry which is preliminary data.</text>
</comment>
<name>A0A9W4K9W5_9EURO</name>
<dbReference type="EMBL" id="CAJVRC010000853">
    <property type="protein sequence ID" value="CAG8895824.1"/>
    <property type="molecule type" value="Genomic_DNA"/>
</dbReference>
<feature type="region of interest" description="Disordered" evidence="1">
    <location>
        <begin position="149"/>
        <end position="198"/>
    </location>
</feature>
<protein>
    <submittedName>
        <fullName evidence="2">Uncharacterized protein</fullName>
    </submittedName>
</protein>
<dbReference type="Proteomes" id="UP001154252">
    <property type="component" value="Unassembled WGS sequence"/>
</dbReference>
<dbReference type="OrthoDB" id="4177740at2759"/>